<dbReference type="InterPro" id="IPR038076">
    <property type="entry name" value="MgtE_N_sf"/>
</dbReference>
<feature type="transmembrane region" description="Helical" evidence="9">
    <location>
        <begin position="290"/>
        <end position="309"/>
    </location>
</feature>
<dbReference type="SUPFAM" id="SSF54631">
    <property type="entry name" value="CBS-domain pair"/>
    <property type="match status" value="1"/>
</dbReference>
<gene>
    <name evidence="11" type="ORF">LP43_2488</name>
</gene>
<evidence type="ECO:0000259" key="10">
    <source>
        <dbReference type="PROSITE" id="PS51371"/>
    </source>
</evidence>
<dbReference type="Pfam" id="PF00571">
    <property type="entry name" value="CBS"/>
    <property type="match status" value="2"/>
</dbReference>
<dbReference type="NCBIfam" id="TIGR00400">
    <property type="entry name" value="mgtE"/>
    <property type="match status" value="1"/>
</dbReference>
<feature type="transmembrane region" description="Helical" evidence="9">
    <location>
        <begin position="363"/>
        <end position="385"/>
    </location>
</feature>
<dbReference type="STRING" id="392484.LP43_2488"/>
<keyword evidence="9" id="KW-0479">Metal-binding</keyword>
<evidence type="ECO:0000313" key="12">
    <source>
        <dbReference type="Proteomes" id="UP000029999"/>
    </source>
</evidence>
<dbReference type="RefSeq" id="WP_036315834.1">
    <property type="nucleotide sequence ID" value="NZ_JADFAB010000013.1"/>
</dbReference>
<dbReference type="CDD" id="cd04606">
    <property type="entry name" value="CBS_pair_Mg_transporter"/>
    <property type="match status" value="1"/>
</dbReference>
<dbReference type="EMBL" id="JRQD01000007">
    <property type="protein sequence ID" value="KGM05924.1"/>
    <property type="molecule type" value="Genomic_DNA"/>
</dbReference>
<keyword evidence="7 9" id="KW-0472">Membrane</keyword>
<evidence type="ECO:0000256" key="6">
    <source>
        <dbReference type="ARBA" id="ARBA00022989"/>
    </source>
</evidence>
<dbReference type="Proteomes" id="UP000029999">
    <property type="component" value="Unassembled WGS sequence"/>
</dbReference>
<dbReference type="Gene3D" id="1.10.357.20">
    <property type="entry name" value="SLC41 divalent cation transporters, integral membrane domain"/>
    <property type="match status" value="1"/>
</dbReference>
<dbReference type="AlphaFoldDB" id="A0A0A0BFM8"/>
<name>A0A0A0BFM8_9GAMM</name>
<feature type="transmembrane region" description="Helical" evidence="9">
    <location>
        <begin position="428"/>
        <end position="451"/>
    </location>
</feature>
<evidence type="ECO:0000313" key="11">
    <source>
        <dbReference type="EMBL" id="KGM05924.1"/>
    </source>
</evidence>
<keyword evidence="8" id="KW-0129">CBS domain</keyword>
<dbReference type="Pfam" id="PF03448">
    <property type="entry name" value="MgtE_N"/>
    <property type="match status" value="1"/>
</dbReference>
<evidence type="ECO:0000256" key="7">
    <source>
        <dbReference type="ARBA" id="ARBA00023136"/>
    </source>
</evidence>
<dbReference type="GO" id="GO:0005886">
    <property type="term" value="C:plasma membrane"/>
    <property type="evidence" value="ECO:0007669"/>
    <property type="project" value="UniProtKB-SubCell"/>
</dbReference>
<dbReference type="PANTHER" id="PTHR43773">
    <property type="entry name" value="MAGNESIUM TRANSPORTER MGTE"/>
    <property type="match status" value="1"/>
</dbReference>
<keyword evidence="3 9" id="KW-0813">Transport</keyword>
<dbReference type="SUPFAM" id="SSF161093">
    <property type="entry name" value="MgtE membrane domain-like"/>
    <property type="match status" value="1"/>
</dbReference>
<protein>
    <recommendedName>
        <fullName evidence="9">Magnesium transporter MgtE</fullName>
    </recommendedName>
</protein>
<dbReference type="Pfam" id="PF01769">
    <property type="entry name" value="MgtE"/>
    <property type="match status" value="1"/>
</dbReference>
<accession>A0A0A0BFM8</accession>
<feature type="domain" description="CBS" evidence="10">
    <location>
        <begin position="143"/>
        <end position="205"/>
    </location>
</feature>
<dbReference type="InterPro" id="IPR006667">
    <property type="entry name" value="SLC41_membr_dom"/>
</dbReference>
<dbReference type="Gene3D" id="1.25.60.10">
    <property type="entry name" value="MgtE N-terminal domain-like"/>
    <property type="match status" value="1"/>
</dbReference>
<dbReference type="SUPFAM" id="SSF158791">
    <property type="entry name" value="MgtE N-terminal domain-like"/>
    <property type="match status" value="1"/>
</dbReference>
<keyword evidence="9" id="KW-1003">Cell membrane</keyword>
<dbReference type="PROSITE" id="PS51371">
    <property type="entry name" value="CBS"/>
    <property type="match status" value="2"/>
</dbReference>
<dbReference type="GO" id="GO:0046872">
    <property type="term" value="F:metal ion binding"/>
    <property type="evidence" value="ECO:0007669"/>
    <property type="project" value="UniProtKB-KW"/>
</dbReference>
<evidence type="ECO:0000256" key="2">
    <source>
        <dbReference type="ARBA" id="ARBA00009749"/>
    </source>
</evidence>
<dbReference type="InterPro" id="IPR046342">
    <property type="entry name" value="CBS_dom_sf"/>
</dbReference>
<evidence type="ECO:0000256" key="9">
    <source>
        <dbReference type="RuleBase" id="RU362011"/>
    </source>
</evidence>
<feature type="transmembrane region" description="Helical" evidence="9">
    <location>
        <begin position="321"/>
        <end position="342"/>
    </location>
</feature>
<dbReference type="PANTHER" id="PTHR43773:SF1">
    <property type="entry name" value="MAGNESIUM TRANSPORTER MGTE"/>
    <property type="match status" value="1"/>
</dbReference>
<feature type="domain" description="CBS" evidence="10">
    <location>
        <begin position="207"/>
        <end position="265"/>
    </location>
</feature>
<feature type="transmembrane region" description="Helical" evidence="9">
    <location>
        <begin position="391"/>
        <end position="416"/>
    </location>
</feature>
<evidence type="ECO:0000256" key="1">
    <source>
        <dbReference type="ARBA" id="ARBA00004141"/>
    </source>
</evidence>
<dbReference type="SMART" id="SM00924">
    <property type="entry name" value="MgtE_N"/>
    <property type="match status" value="1"/>
</dbReference>
<dbReference type="InterPro" id="IPR000644">
    <property type="entry name" value="CBS_dom"/>
</dbReference>
<dbReference type="GO" id="GO:0015095">
    <property type="term" value="F:magnesium ion transmembrane transporter activity"/>
    <property type="evidence" value="ECO:0007669"/>
    <property type="project" value="UniProtKB-UniRule"/>
</dbReference>
<keyword evidence="4 9" id="KW-0812">Transmembrane</keyword>
<sequence>MSELDHNHALNQSIDTLSDALQSGRFVRMRRLLAGLHPAETAHLLESLPPTERKICWPLINPDLRGDVLSYIGEEVRTDLMTEMDTADLINATEDLDTDDIADILQDLPDHIVHEVLRAMDSQHRRRVEAVLAFDEDSAGGLMNTDVITVRTDITLEVVLRYLRMLGELPENTDSLYVVDHDDHYLGTLRLSQVVSRSRSLLVSEAMSHQVDPIPANMSDRDVARRFEKHDLISAPVIDKDNHLLGRITIDDVVDVIRDEAEHSMLSMAGLGEDEDTFAPVRRSVNRRSVWLGVNLLTAFLASWVIGLFDTTIQKQVALAVLMPIVASMGGIAGSQTLTLVIRSMALGQINDKNQRWLLRKEFLVGASNGIIWAVAIAIVTVIWFNSLSLGVLIGTAIVINLIAAALAGVTIPLTLKRIGIDPALSGSVLLTTVTDVIGFTAFLGFASMFIV</sequence>
<comment type="subcellular location">
    <subcellularLocation>
        <location evidence="9">Cell membrane</location>
        <topology evidence="9">Multi-pass membrane protein</topology>
    </subcellularLocation>
    <subcellularLocation>
        <location evidence="1">Membrane</location>
        <topology evidence="1">Multi-pass membrane protein</topology>
    </subcellularLocation>
</comment>
<dbReference type="InterPro" id="IPR036739">
    <property type="entry name" value="SLC41_membr_dom_sf"/>
</dbReference>
<evidence type="ECO:0000256" key="8">
    <source>
        <dbReference type="PROSITE-ProRule" id="PRU00703"/>
    </source>
</evidence>
<comment type="caution">
    <text evidence="11">The sequence shown here is derived from an EMBL/GenBank/DDBJ whole genome shotgun (WGS) entry which is preliminary data.</text>
</comment>
<evidence type="ECO:0000256" key="4">
    <source>
        <dbReference type="ARBA" id="ARBA00022692"/>
    </source>
</evidence>
<keyword evidence="6 9" id="KW-1133">Transmembrane helix</keyword>
<proteinExistence type="inferred from homology"/>
<comment type="similarity">
    <text evidence="2 9">Belongs to the SLC41A transporter family.</text>
</comment>
<comment type="function">
    <text evidence="9">Acts as a magnesium transporter.</text>
</comment>
<comment type="subunit">
    <text evidence="9">Homodimer.</text>
</comment>
<dbReference type="InterPro" id="IPR006668">
    <property type="entry name" value="Mg_transptr_MgtE_intracell_dom"/>
</dbReference>
<evidence type="ECO:0000256" key="5">
    <source>
        <dbReference type="ARBA" id="ARBA00022842"/>
    </source>
</evidence>
<organism evidence="11 12">
    <name type="scientific">Methylophaga thiooxydans</name>
    <dbReference type="NCBI Taxonomy" id="392484"/>
    <lineage>
        <taxon>Bacteria</taxon>
        <taxon>Pseudomonadati</taxon>
        <taxon>Pseudomonadota</taxon>
        <taxon>Gammaproteobacteria</taxon>
        <taxon>Thiotrichales</taxon>
        <taxon>Piscirickettsiaceae</taxon>
        <taxon>Methylophaga</taxon>
    </lineage>
</organism>
<dbReference type="SMART" id="SM00116">
    <property type="entry name" value="CBS"/>
    <property type="match status" value="2"/>
</dbReference>
<dbReference type="InterPro" id="IPR006669">
    <property type="entry name" value="MgtE_transporter"/>
</dbReference>
<evidence type="ECO:0000256" key="3">
    <source>
        <dbReference type="ARBA" id="ARBA00022448"/>
    </source>
</evidence>
<reference evidence="11 12" key="1">
    <citation type="submission" date="2014-09" db="EMBL/GenBank/DDBJ databases">
        <authorList>
            <person name="Grob C."/>
            <person name="Taubert M."/>
            <person name="Howat A.M."/>
            <person name="Burns O.J."/>
            <person name="Dixon J.L."/>
            <person name="Chen Y."/>
            <person name="Murrell J.C."/>
        </authorList>
    </citation>
    <scope>NUCLEOTIDE SEQUENCE [LARGE SCALE GENOMIC DNA]</scope>
    <source>
        <strain evidence="11">L4</strain>
    </source>
</reference>
<dbReference type="Gene3D" id="3.10.580.10">
    <property type="entry name" value="CBS-domain"/>
    <property type="match status" value="1"/>
</dbReference>
<keyword evidence="5 9" id="KW-0460">Magnesium</keyword>